<dbReference type="EMBL" id="LAZR01039915">
    <property type="protein sequence ID" value="KKL15827.1"/>
    <property type="molecule type" value="Genomic_DNA"/>
</dbReference>
<comment type="caution">
    <text evidence="2">The sequence shown here is derived from an EMBL/GenBank/DDBJ whole genome shotgun (WGS) entry which is preliminary data.</text>
</comment>
<evidence type="ECO:0000256" key="1">
    <source>
        <dbReference type="SAM" id="MobiDB-lite"/>
    </source>
</evidence>
<dbReference type="AlphaFoldDB" id="A0A0F9BPP9"/>
<sequence>MVSDVDDKALATTGWVMRPATVQQRMSEIAQYKAVMMEGEDFGTIPGTQKPTLYQPGADTLCQAADLATGKPEFIEKVEDWTTPFFYYLVSLAVMNADGRVLAVGVGSCNSKESKYASRWVPFFTLDEEDKARSKAEAWKTETRTSKKGKDYLAVFAPSSDIYDQVNTLQKMAVKRAYISAVLRATGATRVFTQDIEDMSNVVDGEVREVQQPAPRSAPDQKAAGNGDPNKARHDLKTTLDAKYPDEQERWQWMEQNAPTGTRGTNVAIGDMSDAEVDEALAALGNAD</sequence>
<feature type="compositionally biased region" description="Basic and acidic residues" evidence="1">
    <location>
        <begin position="230"/>
        <end position="247"/>
    </location>
</feature>
<gene>
    <name evidence="2" type="ORF">LCGC14_2501710</name>
</gene>
<proteinExistence type="predicted"/>
<protein>
    <submittedName>
        <fullName evidence="2">Uncharacterized protein</fullName>
    </submittedName>
</protein>
<feature type="region of interest" description="Disordered" evidence="1">
    <location>
        <begin position="211"/>
        <end position="247"/>
    </location>
</feature>
<organism evidence="2">
    <name type="scientific">marine sediment metagenome</name>
    <dbReference type="NCBI Taxonomy" id="412755"/>
    <lineage>
        <taxon>unclassified sequences</taxon>
        <taxon>metagenomes</taxon>
        <taxon>ecological metagenomes</taxon>
    </lineage>
</organism>
<evidence type="ECO:0000313" key="2">
    <source>
        <dbReference type="EMBL" id="KKL15827.1"/>
    </source>
</evidence>
<name>A0A0F9BPP9_9ZZZZ</name>
<reference evidence="2" key="1">
    <citation type="journal article" date="2015" name="Nature">
        <title>Complex archaea that bridge the gap between prokaryotes and eukaryotes.</title>
        <authorList>
            <person name="Spang A."/>
            <person name="Saw J.H."/>
            <person name="Jorgensen S.L."/>
            <person name="Zaremba-Niedzwiedzka K."/>
            <person name="Martijn J."/>
            <person name="Lind A.E."/>
            <person name="van Eijk R."/>
            <person name="Schleper C."/>
            <person name="Guy L."/>
            <person name="Ettema T.J."/>
        </authorList>
    </citation>
    <scope>NUCLEOTIDE SEQUENCE</scope>
</reference>
<accession>A0A0F9BPP9</accession>